<reference evidence="2 3" key="1">
    <citation type="journal article" date="2015" name="Genome Announc.">
        <title>Expanding the biotechnology potential of lactobacilli through comparative genomics of 213 strains and associated genera.</title>
        <authorList>
            <person name="Sun Z."/>
            <person name="Harris H.M."/>
            <person name="McCann A."/>
            <person name="Guo C."/>
            <person name="Argimon S."/>
            <person name="Zhang W."/>
            <person name="Yang X."/>
            <person name="Jeffery I.B."/>
            <person name="Cooney J.C."/>
            <person name="Kagawa T.F."/>
            <person name="Liu W."/>
            <person name="Song Y."/>
            <person name="Salvetti E."/>
            <person name="Wrobel A."/>
            <person name="Rasinkangas P."/>
            <person name="Parkhill J."/>
            <person name="Rea M.C."/>
            <person name="O'Sullivan O."/>
            <person name="Ritari J."/>
            <person name="Douillard F.P."/>
            <person name="Paul Ross R."/>
            <person name="Yang R."/>
            <person name="Briner A.E."/>
            <person name="Felis G.E."/>
            <person name="de Vos W.M."/>
            <person name="Barrangou R."/>
            <person name="Klaenhammer T.R."/>
            <person name="Caufield P.W."/>
            <person name="Cui Y."/>
            <person name="Zhang H."/>
            <person name="O'Toole P.W."/>
        </authorList>
    </citation>
    <scope>NUCLEOTIDE SEQUENCE [LARGE SCALE GENOMIC DNA]</scope>
    <source>
        <strain evidence="2 3">DSM 19909</strain>
    </source>
</reference>
<keyword evidence="3" id="KW-1185">Reference proteome</keyword>
<proteinExistence type="predicted"/>
<feature type="domain" description="WxL" evidence="1">
    <location>
        <begin position="48"/>
        <end position="205"/>
    </location>
</feature>
<dbReference type="EMBL" id="AZEE01000027">
    <property type="protein sequence ID" value="KRK98735.1"/>
    <property type="molecule type" value="Genomic_DNA"/>
</dbReference>
<dbReference type="RefSeq" id="WP_056947203.1">
    <property type="nucleotide sequence ID" value="NZ_AZEE01000027.1"/>
</dbReference>
<dbReference type="Proteomes" id="UP000051160">
    <property type="component" value="Unassembled WGS sequence"/>
</dbReference>
<dbReference type="Pfam" id="PF13731">
    <property type="entry name" value="WxL"/>
    <property type="match status" value="1"/>
</dbReference>
<gene>
    <name evidence="2" type="ORF">FD04_GL000471</name>
</gene>
<accession>A0A0R1LSX0</accession>
<dbReference type="OrthoDB" id="2324871at2"/>
<dbReference type="STRING" id="1423776.FD04_GL000471"/>
<organism evidence="2 3">
    <name type="scientific">Secundilactobacillus odoratitofui DSM 19909 = JCM 15043</name>
    <dbReference type="NCBI Taxonomy" id="1423776"/>
    <lineage>
        <taxon>Bacteria</taxon>
        <taxon>Bacillati</taxon>
        <taxon>Bacillota</taxon>
        <taxon>Bacilli</taxon>
        <taxon>Lactobacillales</taxon>
        <taxon>Lactobacillaceae</taxon>
        <taxon>Secundilactobacillus</taxon>
    </lineage>
</organism>
<evidence type="ECO:0000313" key="2">
    <source>
        <dbReference type="EMBL" id="KRK98735.1"/>
    </source>
</evidence>
<sequence>MSSFSKLGIILVLSGITFLGLTTVPVIGHAADAGTTVQQSTATLKVEPVSGSDGSLTLTSVPSYDFSKTLDSSDTTLWTTPTGKLTVDDETGTGAGWTVSVDLSDFTNAAGTNMSKGNGWTMGTGAQTTTYAGSPTQIGTAPHSLSTGTTLTPGNQAVGILSAGQGEGLGTWSTTFSDAKLNFAKLPAMKATYTATMNWTLTSGPTSDTTSN</sequence>
<name>A0A0R1LSX0_9LACO</name>
<comment type="caution">
    <text evidence="2">The sequence shown here is derived from an EMBL/GenBank/DDBJ whole genome shotgun (WGS) entry which is preliminary data.</text>
</comment>
<evidence type="ECO:0000259" key="1">
    <source>
        <dbReference type="Pfam" id="PF13731"/>
    </source>
</evidence>
<protein>
    <recommendedName>
        <fullName evidence="1">WxL domain-containing protein</fullName>
    </recommendedName>
</protein>
<dbReference type="PATRIC" id="fig|1423776.4.peg.476"/>
<evidence type="ECO:0000313" key="3">
    <source>
        <dbReference type="Proteomes" id="UP000051160"/>
    </source>
</evidence>
<dbReference type="InterPro" id="IPR027994">
    <property type="entry name" value="WxL_dom"/>
</dbReference>
<dbReference type="AlphaFoldDB" id="A0A0R1LSX0"/>